<accession>A0A2S1LMF3</accession>
<keyword evidence="1" id="KW-0812">Transmembrane</keyword>
<evidence type="ECO:0000256" key="1">
    <source>
        <dbReference type="SAM" id="Phobius"/>
    </source>
</evidence>
<organism evidence="2 3">
    <name type="scientific">Flavobacterium kingsejongi</name>
    <dbReference type="NCBI Taxonomy" id="1678728"/>
    <lineage>
        <taxon>Bacteria</taxon>
        <taxon>Pseudomonadati</taxon>
        <taxon>Bacteroidota</taxon>
        <taxon>Flavobacteriia</taxon>
        <taxon>Flavobacteriales</taxon>
        <taxon>Flavobacteriaceae</taxon>
        <taxon>Flavobacterium</taxon>
    </lineage>
</organism>
<dbReference type="Proteomes" id="UP000244677">
    <property type="component" value="Chromosome"/>
</dbReference>
<keyword evidence="3" id="KW-1185">Reference proteome</keyword>
<proteinExistence type="predicted"/>
<evidence type="ECO:0000313" key="2">
    <source>
        <dbReference type="EMBL" id="AWG24933.1"/>
    </source>
</evidence>
<keyword evidence="1" id="KW-1133">Transmembrane helix</keyword>
<feature type="transmembrane region" description="Helical" evidence="1">
    <location>
        <begin position="20"/>
        <end position="42"/>
    </location>
</feature>
<gene>
    <name evidence="2" type="ORF">FK004_06660</name>
</gene>
<dbReference type="KEGG" id="fki:FK004_06660"/>
<protein>
    <submittedName>
        <fullName evidence="2">Uncharacterized protein</fullName>
    </submittedName>
</protein>
<sequence>MNFMEQHPAFHQDDRPAVRTIFLGFFQKRIVAAIGALLRLFICQKYHFQSGHNVAKVIKTKLKVDSEKSIILKESCIHRLKIQKFGLSDF</sequence>
<name>A0A2S1LMF3_9FLAO</name>
<evidence type="ECO:0000313" key="3">
    <source>
        <dbReference type="Proteomes" id="UP000244677"/>
    </source>
</evidence>
<dbReference type="EMBL" id="CP020919">
    <property type="protein sequence ID" value="AWG24933.1"/>
    <property type="molecule type" value="Genomic_DNA"/>
</dbReference>
<reference evidence="2 3" key="1">
    <citation type="submission" date="2017-04" db="EMBL/GenBank/DDBJ databases">
        <title>Complete genome sequence of Flavobacterium kingsejong AJ004.</title>
        <authorList>
            <person name="Lee P.C."/>
        </authorList>
    </citation>
    <scope>NUCLEOTIDE SEQUENCE [LARGE SCALE GENOMIC DNA]</scope>
    <source>
        <strain evidence="2 3">AJ004</strain>
    </source>
</reference>
<dbReference type="AlphaFoldDB" id="A0A2S1LMF3"/>
<keyword evidence="1" id="KW-0472">Membrane</keyword>